<evidence type="ECO:0000256" key="1">
    <source>
        <dbReference type="ARBA" id="ARBA00022679"/>
    </source>
</evidence>
<keyword evidence="2" id="KW-0012">Acyltransferase</keyword>
<dbReference type="Pfam" id="PF13673">
    <property type="entry name" value="Acetyltransf_10"/>
    <property type="match status" value="1"/>
</dbReference>
<reference evidence="6 7" key="1">
    <citation type="submission" date="2016-06" db="EMBL/GenBank/DDBJ databases">
        <title>Complete genome sequences of Bordetella bronchialis and Bordetella flabilis.</title>
        <authorList>
            <person name="LiPuma J.J."/>
            <person name="Spilker T."/>
        </authorList>
    </citation>
    <scope>NUCLEOTIDE SEQUENCE [LARGE SCALE GENOMIC DNA]</scope>
    <source>
        <strain evidence="5 7">AU17976</strain>
        <strain evidence="4 6">AU3182</strain>
    </source>
</reference>
<gene>
    <name evidence="4" type="ORF">BAU06_16540</name>
    <name evidence="5" type="ORF">BAU08_16785</name>
</gene>
<dbReference type="STRING" id="463025.BAU08_16785"/>
<dbReference type="InterPro" id="IPR016181">
    <property type="entry name" value="Acyl_CoA_acyltransferase"/>
</dbReference>
<name>A0A193FKQ4_9BORD</name>
<dbReference type="RefSeq" id="WP_066352207.1">
    <property type="nucleotide sequence ID" value="NZ_CBCSFJ010000001.1"/>
</dbReference>
<dbReference type="SUPFAM" id="SSF55729">
    <property type="entry name" value="Acyl-CoA N-acyltransferases (Nat)"/>
    <property type="match status" value="1"/>
</dbReference>
<feature type="domain" description="N-acetyltransferase" evidence="3">
    <location>
        <begin position="14"/>
        <end position="144"/>
    </location>
</feature>
<dbReference type="CDD" id="cd04301">
    <property type="entry name" value="NAT_SF"/>
    <property type="match status" value="1"/>
</dbReference>
<dbReference type="Gene3D" id="3.40.630.30">
    <property type="match status" value="1"/>
</dbReference>
<keyword evidence="6" id="KW-1185">Reference proteome</keyword>
<accession>A0A193FKQ4</accession>
<keyword evidence="1 5" id="KW-0808">Transferase</keyword>
<evidence type="ECO:0000313" key="7">
    <source>
        <dbReference type="Proteomes" id="UP000092213"/>
    </source>
</evidence>
<dbReference type="PROSITE" id="PS51186">
    <property type="entry name" value="GNAT"/>
    <property type="match status" value="1"/>
</dbReference>
<dbReference type="PANTHER" id="PTHR43877">
    <property type="entry name" value="AMINOALKYLPHOSPHONATE N-ACETYLTRANSFERASE-RELATED-RELATED"/>
    <property type="match status" value="1"/>
</dbReference>
<dbReference type="GO" id="GO:0016747">
    <property type="term" value="F:acyltransferase activity, transferring groups other than amino-acyl groups"/>
    <property type="evidence" value="ECO:0007669"/>
    <property type="project" value="InterPro"/>
</dbReference>
<dbReference type="Proteomes" id="UP000092213">
    <property type="component" value="Chromosome"/>
</dbReference>
<dbReference type="InterPro" id="IPR000182">
    <property type="entry name" value="GNAT_dom"/>
</dbReference>
<organism evidence="5 7">
    <name type="scientific">Bordetella bronchialis</name>
    <dbReference type="NCBI Taxonomy" id="463025"/>
    <lineage>
        <taxon>Bacteria</taxon>
        <taxon>Pseudomonadati</taxon>
        <taxon>Pseudomonadota</taxon>
        <taxon>Betaproteobacteria</taxon>
        <taxon>Burkholderiales</taxon>
        <taxon>Alcaligenaceae</taxon>
        <taxon>Bordetella</taxon>
    </lineage>
</organism>
<dbReference type="KEGG" id="bbro:BAU06_16540"/>
<dbReference type="AlphaFoldDB" id="A0A193FKQ4"/>
<dbReference type="OrthoDB" id="9796171at2"/>
<evidence type="ECO:0000313" key="6">
    <source>
        <dbReference type="Proteomes" id="UP000091897"/>
    </source>
</evidence>
<proteinExistence type="predicted"/>
<evidence type="ECO:0000259" key="3">
    <source>
        <dbReference type="PROSITE" id="PS51186"/>
    </source>
</evidence>
<evidence type="ECO:0000313" key="5">
    <source>
        <dbReference type="EMBL" id="ANN72786.1"/>
    </source>
</evidence>
<evidence type="ECO:0000313" key="4">
    <source>
        <dbReference type="EMBL" id="ANN67694.1"/>
    </source>
</evidence>
<protein>
    <submittedName>
        <fullName evidence="5">GCN5 family acetyltransferase</fullName>
    </submittedName>
</protein>
<dbReference type="InterPro" id="IPR050832">
    <property type="entry name" value="Bact_Acetyltransf"/>
</dbReference>
<sequence length="145" mass="15652">MNQPSITVVVADWARLREDAGAVRHAVFVVEQNVPPEIEMDEFDAVCVHAVAYDADGQVLGTGRLLPDGHIGRMAVHRRARGLGVGARLLRALVEAGRSAGHRKLMLNAQTHARGFYAGQGFVVEGDEFMEAGIPHVAMALTFPD</sequence>
<dbReference type="EMBL" id="CP016171">
    <property type="protein sequence ID" value="ANN72786.1"/>
    <property type="molecule type" value="Genomic_DNA"/>
</dbReference>
<evidence type="ECO:0000256" key="2">
    <source>
        <dbReference type="ARBA" id="ARBA00023315"/>
    </source>
</evidence>
<dbReference type="EMBL" id="CP016170">
    <property type="protein sequence ID" value="ANN67694.1"/>
    <property type="molecule type" value="Genomic_DNA"/>
</dbReference>
<dbReference type="Proteomes" id="UP000091897">
    <property type="component" value="Chromosome"/>
</dbReference>